<feature type="compositionally biased region" description="Basic and acidic residues" evidence="1">
    <location>
        <begin position="16"/>
        <end position="32"/>
    </location>
</feature>
<proteinExistence type="predicted"/>
<comment type="caution">
    <text evidence="2">The sequence shown here is derived from an EMBL/GenBank/DDBJ whole genome shotgun (WGS) entry which is preliminary data.</text>
</comment>
<dbReference type="Proteomes" id="UP001139031">
    <property type="component" value="Unassembled WGS sequence"/>
</dbReference>
<evidence type="ECO:0000256" key="1">
    <source>
        <dbReference type="SAM" id="MobiDB-lite"/>
    </source>
</evidence>
<reference evidence="2" key="1">
    <citation type="submission" date="2021-08" db="EMBL/GenBank/DDBJ databases">
        <authorList>
            <person name="Stevens D.C."/>
        </authorList>
    </citation>
    <scope>NUCLEOTIDE SEQUENCE</scope>
    <source>
        <strain evidence="2">DSM 53165</strain>
    </source>
</reference>
<dbReference type="RefSeq" id="WP_224192341.1">
    <property type="nucleotide sequence ID" value="NZ_JAIRAU010000018.1"/>
</dbReference>
<sequence length="51" mass="5751">MVACDRCCSSSWSWIHEPDEPRPAQGEPEVRVVPEAPPIEDAPPARRRPSR</sequence>
<accession>A0ABS7TQS4</accession>
<organism evidence="2 3">
    <name type="scientific">Nannocystis pusilla</name>
    <dbReference type="NCBI Taxonomy" id="889268"/>
    <lineage>
        <taxon>Bacteria</taxon>
        <taxon>Pseudomonadati</taxon>
        <taxon>Myxococcota</taxon>
        <taxon>Polyangia</taxon>
        <taxon>Nannocystales</taxon>
        <taxon>Nannocystaceae</taxon>
        <taxon>Nannocystis</taxon>
    </lineage>
</organism>
<feature type="region of interest" description="Disordered" evidence="1">
    <location>
        <begin position="14"/>
        <end position="51"/>
    </location>
</feature>
<dbReference type="EMBL" id="JAIRAU010000018">
    <property type="protein sequence ID" value="MBZ5710572.1"/>
    <property type="molecule type" value="Genomic_DNA"/>
</dbReference>
<gene>
    <name evidence="2" type="ORF">K7C98_15030</name>
</gene>
<name>A0ABS7TQS4_9BACT</name>
<protein>
    <submittedName>
        <fullName evidence="2">Uncharacterized protein</fullName>
    </submittedName>
</protein>
<keyword evidence="3" id="KW-1185">Reference proteome</keyword>
<evidence type="ECO:0000313" key="2">
    <source>
        <dbReference type="EMBL" id="MBZ5710572.1"/>
    </source>
</evidence>
<evidence type="ECO:0000313" key="3">
    <source>
        <dbReference type="Proteomes" id="UP001139031"/>
    </source>
</evidence>